<evidence type="ECO:0000256" key="14">
    <source>
        <dbReference type="ARBA" id="ARBA00049349"/>
    </source>
</evidence>
<feature type="region of interest" description="Disordered" evidence="16">
    <location>
        <begin position="822"/>
        <end position="854"/>
    </location>
</feature>
<evidence type="ECO:0000256" key="15">
    <source>
        <dbReference type="ARBA" id="ARBA00053408"/>
    </source>
</evidence>
<dbReference type="InterPro" id="IPR034732">
    <property type="entry name" value="EPHD"/>
</dbReference>
<evidence type="ECO:0000256" key="5">
    <source>
        <dbReference type="ARBA" id="ARBA00022771"/>
    </source>
</evidence>
<keyword evidence="10" id="KW-0408">Iron</keyword>
<dbReference type="InterPro" id="IPR003349">
    <property type="entry name" value="JmjN"/>
</dbReference>
<dbReference type="Pfam" id="PF13832">
    <property type="entry name" value="zf-HC5HC2H_2"/>
    <property type="match status" value="1"/>
</dbReference>
<feature type="compositionally biased region" description="Polar residues" evidence="16">
    <location>
        <begin position="612"/>
        <end position="622"/>
    </location>
</feature>
<evidence type="ECO:0000256" key="11">
    <source>
        <dbReference type="ARBA" id="ARBA00023015"/>
    </source>
</evidence>
<evidence type="ECO:0000256" key="6">
    <source>
        <dbReference type="ARBA" id="ARBA00022833"/>
    </source>
</evidence>
<feature type="compositionally biased region" description="Polar residues" evidence="16">
    <location>
        <begin position="774"/>
        <end position="791"/>
    </location>
</feature>
<dbReference type="SMART" id="SM00249">
    <property type="entry name" value="PHD"/>
    <property type="match status" value="2"/>
</dbReference>
<keyword evidence="12" id="KW-0804">Transcription</keyword>
<dbReference type="Gene3D" id="2.60.120.650">
    <property type="entry name" value="Cupin"/>
    <property type="match status" value="1"/>
</dbReference>
<feature type="compositionally biased region" description="Low complexity" evidence="16">
    <location>
        <begin position="1353"/>
        <end position="1370"/>
    </location>
</feature>
<dbReference type="PANTHER" id="PTHR10694:SF129">
    <property type="entry name" value="LYSINE-SPECIFIC DEMETHYLASE 4B-RELATED"/>
    <property type="match status" value="1"/>
</dbReference>
<dbReference type="GO" id="GO:0140684">
    <property type="term" value="F:histone H3K9me2/H3K9me3 demethylase activity"/>
    <property type="evidence" value="ECO:0007669"/>
    <property type="project" value="UniProtKB-EC"/>
</dbReference>
<keyword evidence="8" id="KW-0223">Dioxygenase</keyword>
<dbReference type="PROSITE" id="PS51184">
    <property type="entry name" value="JMJC"/>
    <property type="match status" value="1"/>
</dbReference>
<evidence type="ECO:0000256" key="8">
    <source>
        <dbReference type="ARBA" id="ARBA00022964"/>
    </source>
</evidence>
<sequence>MAINTSGNTPKIMVFRPTYDEFKDFSNFISYMESQGAHKAGLAKVIPPPEWVPRKSGYGLDSSIGDIPIPAPICQVVTGKQGLYQQINIQKRQMIVREFETLANKPRYATPKHFDYEDLERKYWKNITYVSPIYGADVSGSITDKDVNVWNINHLGTILDYVNEDYGISIDGVNTAYLYFGMWKTTFAWHTEDMDLYSINYLHFGAPKTWYAIPPEHGRRLERLAEGFFPSSYKACPAFLRHKMTVISPHTLKTYSIPYDKITQEQGEIMITFPYGYHAGFNHGFNCAESTNFASPRWVEYGKRALQCRCKTDNVKISMDTFVKRFQPDRYDLWLQGKDVGPHPEDPSRQSAAPLPSEGDILCNKQNSGIPESYYEGVEKRFKNNKRIPALKFNARGEAVRNAMDEEEENGKCEGEVEEELYPDEEELEVLEDVWVKAGEMEPEDATFLDDGRLNPRLQAKKKRTPTTPSKRKTPCKSHSNSSTPSKRKKSASDYEDNMLTEPSTSSSEEMEPSPVKEKKKGGAKGGGTAKGKKGKGKTPVKKIEVKQEEVGESDVQLEETQLPSEQVQVERKHEVKEDLVLVNTLKNFRIPKKAKRNVLENFRTTLSKQLPSAVHSMQNKPKASEKPKEDLVVVKSEEIEVQLSIPDRGGEPEVRDPLDTTDIKEEIIEEEIVTEPFLDTVVYSTENLNNGYVKEEICETSESPLTPVQPTQKKDLYSIIDKINANKTNCKLRSAQIMRSDNSSPPAPLSPQSSHSSNSNQSSTTVSSHRETVTSISHSLAGSNSQSESSIRAVPVSSQSQSSKPSLVDMLVVVPGVVSQAKSASDRDSVGVSCLRPSQESDPLTSGVVKMESPSPPALTILPPAPHLINERLQSPSTLSRPSPPLLTPTSRPQPQVFYHTIAVKQGPSNPSRPPGTNSTSIDPAILEVALRDNFISPDPEPAGVHQLERDCQINTYMSRNYPYCCLCAMFAMTPGNSRLYSGWQSQRHPAEHDRLPPDLNLETPALFRSYLNEAWPPVGSTLLSCVNCKVRVHSSCYTSQAFSDYVRTNPALARNWRCQKCSVNAVNAKCTLCPSRAGALLKLYNNKFAHVTCILTLISTGDSNVNLSDNEGLRQFAEKNKIYEVPVHRCSLCSHPGATIACSVSDCSVRLHPMCAFLAGISCTMSQLEMPRRTKTGKLSVACSRHELGDAQFKYSLNQQVWVRYQDTSYYYAHILSSQFKLFCSLYFRDGGCFVDSVDPGLISGVIQGDDGALLPLPVGYETVTIEGSHPVTVLGTHLRPVYTVRYAFDGSEDSVRETDIYETPSVIVNRVQTCVNSPTNTPQNGSQSQGGVVSNQSTNNGNRSHQTQHNNLPPLNSGGPPTAVNGPLNPPFPPVNGPLVGGPPPPFNPSSFVGNIPNRLHNRGGPFGNIPNNAGNGGFMNHPIGNVVSAGNNRPLGGNKGPVNRPFNNNGGNNGQNRSLGGGGNKNRGQNRRKSNNNERDNRLNNGNGGKGRHSLPVSCIAHW</sequence>
<keyword evidence="20" id="KW-0489">Methyltransferase</keyword>
<comment type="cofactor">
    <cofactor evidence="1">
        <name>Fe(2+)</name>
        <dbReference type="ChEBI" id="CHEBI:29033"/>
    </cofactor>
</comment>
<evidence type="ECO:0000256" key="1">
    <source>
        <dbReference type="ARBA" id="ARBA00001954"/>
    </source>
</evidence>
<dbReference type="InterPro" id="IPR001965">
    <property type="entry name" value="Znf_PHD"/>
</dbReference>
<dbReference type="GO" id="GO:0008270">
    <property type="term" value="F:zinc ion binding"/>
    <property type="evidence" value="ECO:0007669"/>
    <property type="project" value="UniProtKB-KW"/>
</dbReference>
<dbReference type="PANTHER" id="PTHR10694">
    <property type="entry name" value="LYSINE-SPECIFIC DEMETHYLASE"/>
    <property type="match status" value="1"/>
</dbReference>
<dbReference type="Pfam" id="PF02373">
    <property type="entry name" value="JmjC"/>
    <property type="match status" value="1"/>
</dbReference>
<dbReference type="GO" id="GO:0010468">
    <property type="term" value="P:regulation of gene expression"/>
    <property type="evidence" value="ECO:0007669"/>
    <property type="project" value="TreeGrafter"/>
</dbReference>
<evidence type="ECO:0000256" key="7">
    <source>
        <dbReference type="ARBA" id="ARBA00022853"/>
    </source>
</evidence>
<feature type="region of interest" description="Disordered" evidence="16">
    <location>
        <begin position="1318"/>
        <end position="1412"/>
    </location>
</feature>
<keyword evidence="20" id="KW-0808">Transferase</keyword>
<accession>A0A8D8REL1</accession>
<dbReference type="GO" id="GO:0032259">
    <property type="term" value="P:methylation"/>
    <property type="evidence" value="ECO:0007669"/>
    <property type="project" value="UniProtKB-KW"/>
</dbReference>
<comment type="catalytic activity">
    <reaction evidence="14">
        <text>N(6),N(6),N(6)-trimethyl-L-lysyl(9)-[histone H3] + 2 2-oxoglutarate + 2 O2 = N(6)-methyl-L-lysyl(9)-[histone H3] + 2 formaldehyde + 2 succinate + 2 CO2</text>
        <dbReference type="Rhea" id="RHEA:60200"/>
        <dbReference type="Rhea" id="RHEA-COMP:15538"/>
        <dbReference type="Rhea" id="RHEA-COMP:15542"/>
        <dbReference type="ChEBI" id="CHEBI:15379"/>
        <dbReference type="ChEBI" id="CHEBI:16526"/>
        <dbReference type="ChEBI" id="CHEBI:16810"/>
        <dbReference type="ChEBI" id="CHEBI:16842"/>
        <dbReference type="ChEBI" id="CHEBI:30031"/>
        <dbReference type="ChEBI" id="CHEBI:61929"/>
        <dbReference type="ChEBI" id="CHEBI:61961"/>
        <dbReference type="EC" id="1.14.11.66"/>
    </reaction>
</comment>
<dbReference type="InterPro" id="IPR003347">
    <property type="entry name" value="JmjC_dom"/>
</dbReference>
<evidence type="ECO:0000256" key="9">
    <source>
        <dbReference type="ARBA" id="ARBA00023002"/>
    </source>
</evidence>
<organism evidence="20">
    <name type="scientific">Cacopsylla melanoneura</name>
    <dbReference type="NCBI Taxonomy" id="428564"/>
    <lineage>
        <taxon>Eukaryota</taxon>
        <taxon>Metazoa</taxon>
        <taxon>Ecdysozoa</taxon>
        <taxon>Arthropoda</taxon>
        <taxon>Hexapoda</taxon>
        <taxon>Insecta</taxon>
        <taxon>Pterygota</taxon>
        <taxon>Neoptera</taxon>
        <taxon>Paraneoptera</taxon>
        <taxon>Hemiptera</taxon>
        <taxon>Sternorrhyncha</taxon>
        <taxon>Psylloidea</taxon>
        <taxon>Psyllidae</taxon>
        <taxon>Psyllinae</taxon>
        <taxon>Cacopsylla</taxon>
    </lineage>
</organism>
<dbReference type="FunFam" id="2.60.120.650:FF:000048">
    <property type="entry name" value="Lysine-specific demethylase 4A"/>
    <property type="match status" value="1"/>
</dbReference>
<dbReference type="GO" id="GO:0140681">
    <property type="term" value="F:histone H3K36me2/H3K36me3 demethylase activity"/>
    <property type="evidence" value="ECO:0007669"/>
    <property type="project" value="UniProtKB-ARBA"/>
</dbReference>
<evidence type="ECO:0000259" key="19">
    <source>
        <dbReference type="PROSITE" id="PS51805"/>
    </source>
</evidence>
<keyword evidence="13" id="KW-0539">Nucleus</keyword>
<feature type="compositionally biased region" description="Basic residues" evidence="16">
    <location>
        <begin position="531"/>
        <end position="541"/>
    </location>
</feature>
<protein>
    <recommendedName>
        <fullName evidence="3">[histone H3]-trimethyl-L-lysine(9) demethylase</fullName>
        <ecNumber evidence="3">1.14.11.66</ecNumber>
    </recommendedName>
</protein>
<dbReference type="SUPFAM" id="SSF51197">
    <property type="entry name" value="Clavaminate synthase-like"/>
    <property type="match status" value="1"/>
</dbReference>
<evidence type="ECO:0000256" key="2">
    <source>
        <dbReference type="ARBA" id="ARBA00009711"/>
    </source>
</evidence>
<evidence type="ECO:0000313" key="20">
    <source>
        <dbReference type="EMBL" id="CAG6647217.1"/>
    </source>
</evidence>
<dbReference type="Gene3D" id="3.30.40.10">
    <property type="entry name" value="Zinc/RING finger domain, C3HC4 (zinc finger)"/>
    <property type="match status" value="1"/>
</dbReference>
<feature type="region of interest" description="Disordered" evidence="16">
    <location>
        <begin position="739"/>
        <end position="806"/>
    </location>
</feature>
<dbReference type="PROSITE" id="PS51805">
    <property type="entry name" value="EPHD"/>
    <property type="match status" value="1"/>
</dbReference>
<dbReference type="GO" id="GO:0008168">
    <property type="term" value="F:methyltransferase activity"/>
    <property type="evidence" value="ECO:0007669"/>
    <property type="project" value="UniProtKB-KW"/>
</dbReference>
<keyword evidence="11" id="KW-0805">Transcription regulation</keyword>
<dbReference type="InterPro" id="IPR013083">
    <property type="entry name" value="Znf_RING/FYVE/PHD"/>
</dbReference>
<dbReference type="SMART" id="SM00545">
    <property type="entry name" value="JmjN"/>
    <property type="match status" value="1"/>
</dbReference>
<dbReference type="SMART" id="SM00558">
    <property type="entry name" value="JmjC"/>
    <property type="match status" value="1"/>
</dbReference>
<keyword evidence="9" id="KW-0560">Oxidoreductase</keyword>
<evidence type="ECO:0000259" key="17">
    <source>
        <dbReference type="PROSITE" id="PS51183"/>
    </source>
</evidence>
<evidence type="ECO:0000256" key="3">
    <source>
        <dbReference type="ARBA" id="ARBA00012900"/>
    </source>
</evidence>
<feature type="region of interest" description="Disordered" evidence="16">
    <location>
        <begin position="1433"/>
        <end position="1507"/>
    </location>
</feature>
<feature type="region of interest" description="Disordered" evidence="16">
    <location>
        <begin position="612"/>
        <end position="631"/>
    </location>
</feature>
<keyword evidence="6" id="KW-0862">Zinc</keyword>
<dbReference type="PROSITE" id="PS51183">
    <property type="entry name" value="JMJN"/>
    <property type="match status" value="1"/>
</dbReference>
<dbReference type="EMBL" id="HBUF01145975">
    <property type="protein sequence ID" value="CAG6647228.1"/>
    <property type="molecule type" value="Transcribed_RNA"/>
</dbReference>
<keyword evidence="4" id="KW-0479">Metal-binding</keyword>
<proteinExistence type="inferred from homology"/>
<evidence type="ECO:0000256" key="16">
    <source>
        <dbReference type="SAM" id="MobiDB-lite"/>
    </source>
</evidence>
<evidence type="ECO:0000256" key="4">
    <source>
        <dbReference type="ARBA" id="ARBA00022723"/>
    </source>
</evidence>
<name>A0A8D8REL1_9HEMI</name>
<evidence type="ECO:0000256" key="10">
    <source>
        <dbReference type="ARBA" id="ARBA00023004"/>
    </source>
</evidence>
<feature type="domain" description="JmjC" evidence="18">
    <location>
        <begin position="144"/>
        <end position="310"/>
    </location>
</feature>
<evidence type="ECO:0000256" key="13">
    <source>
        <dbReference type="ARBA" id="ARBA00023242"/>
    </source>
</evidence>
<feature type="region of interest" description="Disordered" evidence="16">
    <location>
        <begin position="337"/>
        <end position="359"/>
    </location>
</feature>
<comment type="similarity">
    <text evidence="2">Belongs to the JHDM3 histone demethylase family.</text>
</comment>
<keyword evidence="5" id="KW-0863">Zinc-finger</keyword>
<feature type="compositionally biased region" description="Low complexity" evidence="16">
    <location>
        <begin position="795"/>
        <end position="806"/>
    </location>
</feature>
<feature type="compositionally biased region" description="Low complexity" evidence="16">
    <location>
        <begin position="751"/>
        <end position="768"/>
    </location>
</feature>
<feature type="region of interest" description="Disordered" evidence="16">
    <location>
        <begin position="442"/>
        <end position="573"/>
    </location>
</feature>
<keyword evidence="7" id="KW-0156">Chromatin regulator</keyword>
<feature type="domain" description="JmjN" evidence="17">
    <location>
        <begin position="12"/>
        <end position="54"/>
    </location>
</feature>
<evidence type="ECO:0000256" key="12">
    <source>
        <dbReference type="ARBA" id="ARBA00023163"/>
    </source>
</evidence>
<feature type="compositionally biased region" description="Basic residues" evidence="16">
    <location>
        <begin position="459"/>
        <end position="476"/>
    </location>
</feature>
<feature type="compositionally biased region" description="Low complexity" evidence="16">
    <location>
        <begin position="1326"/>
        <end position="1340"/>
    </location>
</feature>
<dbReference type="EMBL" id="HBUF01145972">
    <property type="protein sequence ID" value="CAG6647217.1"/>
    <property type="molecule type" value="Transcribed_RNA"/>
</dbReference>
<feature type="compositionally biased region" description="Pro residues" evidence="16">
    <location>
        <begin position="1371"/>
        <end position="1391"/>
    </location>
</feature>
<reference evidence="20" key="1">
    <citation type="submission" date="2021-05" db="EMBL/GenBank/DDBJ databases">
        <authorList>
            <person name="Alioto T."/>
            <person name="Alioto T."/>
            <person name="Gomez Garrido J."/>
        </authorList>
    </citation>
    <scope>NUCLEOTIDE SEQUENCE</scope>
</reference>
<dbReference type="Pfam" id="PF02375">
    <property type="entry name" value="JmjN"/>
    <property type="match status" value="1"/>
</dbReference>
<feature type="compositionally biased region" description="Polar residues" evidence="16">
    <location>
        <begin position="559"/>
        <end position="568"/>
    </location>
</feature>
<feature type="domain" description="PHD-type" evidence="19">
    <location>
        <begin position="1069"/>
        <end position="1189"/>
    </location>
</feature>
<comment type="function">
    <text evidence="15">Probable histone demethylase that specifically demethylates 'Lys-9' and 'Lys-36' residues of histone H3, thereby playing a central role in histone code. Demethylation of Lys residue generates formaldehyde and succinate.</text>
</comment>
<feature type="compositionally biased region" description="Polar residues" evidence="16">
    <location>
        <begin position="1341"/>
        <end position="1352"/>
    </location>
</feature>
<feature type="compositionally biased region" description="Low complexity" evidence="16">
    <location>
        <begin position="1451"/>
        <end position="1462"/>
    </location>
</feature>
<dbReference type="GO" id="GO:0048512">
    <property type="term" value="P:circadian behavior"/>
    <property type="evidence" value="ECO:0007669"/>
    <property type="project" value="UniProtKB-ARBA"/>
</dbReference>
<dbReference type="EC" id="1.14.11.66" evidence="3"/>
<dbReference type="GO" id="GO:0000785">
    <property type="term" value="C:chromatin"/>
    <property type="evidence" value="ECO:0007669"/>
    <property type="project" value="TreeGrafter"/>
</dbReference>
<evidence type="ECO:0000259" key="18">
    <source>
        <dbReference type="PROSITE" id="PS51184"/>
    </source>
</evidence>
<dbReference type="GO" id="GO:0005634">
    <property type="term" value="C:nucleus"/>
    <property type="evidence" value="ECO:0007669"/>
    <property type="project" value="TreeGrafter"/>
</dbReference>
<dbReference type="CDD" id="cd15571">
    <property type="entry name" value="ePHD"/>
    <property type="match status" value="1"/>
</dbReference>